<feature type="region of interest" description="Disordered" evidence="7">
    <location>
        <begin position="405"/>
        <end position="433"/>
    </location>
</feature>
<evidence type="ECO:0000256" key="7">
    <source>
        <dbReference type="SAM" id="MobiDB-lite"/>
    </source>
</evidence>
<name>A0A317WV87_9EURO</name>
<dbReference type="Gene3D" id="6.10.250.2430">
    <property type="match status" value="1"/>
</dbReference>
<keyword evidence="5 6" id="KW-0539">Nucleus</keyword>
<feature type="compositionally biased region" description="Pro residues" evidence="7">
    <location>
        <begin position="408"/>
        <end position="419"/>
    </location>
</feature>
<reference evidence="8 9" key="1">
    <citation type="submission" date="2016-12" db="EMBL/GenBank/DDBJ databases">
        <title>The genomes of Aspergillus section Nigri reveals drivers in fungal speciation.</title>
        <authorList>
            <consortium name="DOE Joint Genome Institute"/>
            <person name="Vesth T.C."/>
            <person name="Nybo J."/>
            <person name="Theobald S."/>
            <person name="Brandl J."/>
            <person name="Frisvad J.C."/>
            <person name="Nielsen K.F."/>
            <person name="Lyhne E.K."/>
            <person name="Kogle M.E."/>
            <person name="Kuo A."/>
            <person name="Riley R."/>
            <person name="Clum A."/>
            <person name="Nolan M."/>
            <person name="Lipzen A."/>
            <person name="Salamov A."/>
            <person name="Henrissat B."/>
            <person name="Wiebenga A."/>
            <person name="De Vries R.P."/>
            <person name="Grigoriev I.V."/>
            <person name="Mortensen U.H."/>
            <person name="Andersen M.R."/>
            <person name="Baker S.E."/>
        </authorList>
    </citation>
    <scope>NUCLEOTIDE SEQUENCE [LARGE SCALE GENOMIC DNA]</scope>
    <source>
        <strain evidence="8 9">CBS 117.55</strain>
    </source>
</reference>
<dbReference type="RefSeq" id="XP_025402324.1">
    <property type="nucleotide sequence ID" value="XM_025546391.1"/>
</dbReference>
<evidence type="ECO:0000256" key="6">
    <source>
        <dbReference type="RuleBase" id="RU367155"/>
    </source>
</evidence>
<proteinExistence type="inferred from homology"/>
<comment type="similarity">
    <text evidence="6">Belongs to the NFYA/HAP2 subunit family.</text>
</comment>
<dbReference type="SMART" id="SM00521">
    <property type="entry name" value="CBF"/>
    <property type="match status" value="1"/>
</dbReference>
<organism evidence="8 9">
    <name type="scientific">Aspergillus heteromorphus CBS 117.55</name>
    <dbReference type="NCBI Taxonomy" id="1448321"/>
    <lineage>
        <taxon>Eukaryota</taxon>
        <taxon>Fungi</taxon>
        <taxon>Dikarya</taxon>
        <taxon>Ascomycota</taxon>
        <taxon>Pezizomycotina</taxon>
        <taxon>Eurotiomycetes</taxon>
        <taxon>Eurotiomycetidae</taxon>
        <taxon>Eurotiales</taxon>
        <taxon>Aspergillaceae</taxon>
        <taxon>Aspergillus</taxon>
        <taxon>Aspergillus subgen. Circumdati</taxon>
    </lineage>
</organism>
<keyword evidence="2 6" id="KW-0805">Transcription regulation</keyword>
<dbReference type="OrthoDB" id="1097733at2759"/>
<feature type="region of interest" description="Disordered" evidence="7">
    <location>
        <begin position="208"/>
        <end position="288"/>
    </location>
</feature>
<evidence type="ECO:0000313" key="8">
    <source>
        <dbReference type="EMBL" id="PWY89137.1"/>
    </source>
</evidence>
<dbReference type="GO" id="GO:0005634">
    <property type="term" value="C:nucleus"/>
    <property type="evidence" value="ECO:0007669"/>
    <property type="project" value="UniProtKB-SubCell"/>
</dbReference>
<dbReference type="STRING" id="1448321.A0A317WV87"/>
<evidence type="ECO:0000256" key="5">
    <source>
        <dbReference type="ARBA" id="ARBA00023242"/>
    </source>
</evidence>
<keyword evidence="3 6" id="KW-0238">DNA-binding</keyword>
<protein>
    <recommendedName>
        <fullName evidence="6">Transcriptional activator HAP2</fullName>
    </recommendedName>
</protein>
<feature type="compositionally biased region" description="Polar residues" evidence="7">
    <location>
        <begin position="224"/>
        <end position="234"/>
    </location>
</feature>
<dbReference type="PANTHER" id="PTHR12632">
    <property type="entry name" value="TRANSCRIPTION FACTOR NF-Y ALPHA-RELATED"/>
    <property type="match status" value="1"/>
</dbReference>
<keyword evidence="4 6" id="KW-0804">Transcription</keyword>
<dbReference type="VEuPathDB" id="FungiDB:BO70DRAFT_393647"/>
<dbReference type="GeneID" id="37068628"/>
<dbReference type="InterPro" id="IPR001289">
    <property type="entry name" value="NFYA"/>
</dbReference>
<sequence length="575" mass="62614">MRDRIHSHGTLVQVDEFEHFTITSNIEHLEFHVSRPQETGAPSHVVWNKIGAPSLYHRAGLPDLRAIIDKIALCLTTHQVRHLVEGTLNLRRKRFEAFFGKQAFISFGRIPLTPEVDDWVDWQNKNREPADFRSSLVESSDNRVAAALPLCTTVISLGATVLSQPIIAPFLLPPLSQTSDTLRLLGHSNHDATWTTDGEARRDSMMEYPPQYQQPHGQHAHASSHITAPYQTAPPNAGPTVGSMASPTNPQAHMQQAHPSHQASPIVPSQSHYQQAQSGPGSVHQQMNFPQSYGVTTAMPQPYGISPTQAAAMATAAASGQFYPLHQDSMAGQMPQGPRGSPRMAGVPVKNDRNPRSPPQIPGQMPSIGTQVQMTQNAQMQQRRMSHVSSPHVQSAQPVLNHVGRPSVAPPMAPPPQPPVQQSQPSPDMVAGGAEESPLYVNAKQFHRILKRRVARQKLEEQLRLTSKGRKPYLHESRHNHAMRRPRGPGGRFLTADEVAAMDKKAGGSLAHDVVDSGVVKSTGDSTPSAQKRKSSDVNDDGFNSAKKAKTGGPKTSTSADESENDSAELSDEDG</sequence>
<feature type="compositionally biased region" description="Polar residues" evidence="7">
    <location>
        <begin position="243"/>
        <end position="288"/>
    </location>
</feature>
<evidence type="ECO:0000256" key="3">
    <source>
        <dbReference type="ARBA" id="ARBA00023125"/>
    </source>
</evidence>
<dbReference type="PROSITE" id="PS51152">
    <property type="entry name" value="NFYA_HAP2_2"/>
    <property type="match status" value="1"/>
</dbReference>
<dbReference type="PRINTS" id="PR00616">
    <property type="entry name" value="CCAATSUBUNTB"/>
</dbReference>
<evidence type="ECO:0000256" key="4">
    <source>
        <dbReference type="ARBA" id="ARBA00023163"/>
    </source>
</evidence>
<comment type="subcellular location">
    <subcellularLocation>
        <location evidence="1 6">Nucleus</location>
    </subcellularLocation>
</comment>
<accession>A0A317WV87</accession>
<dbReference type="GO" id="GO:0003677">
    <property type="term" value="F:DNA binding"/>
    <property type="evidence" value="ECO:0007669"/>
    <property type="project" value="UniProtKB-KW"/>
</dbReference>
<dbReference type="Pfam" id="PF02045">
    <property type="entry name" value="CBFB_NFYA"/>
    <property type="match status" value="1"/>
</dbReference>
<feature type="compositionally biased region" description="Acidic residues" evidence="7">
    <location>
        <begin position="561"/>
        <end position="575"/>
    </location>
</feature>
<gene>
    <name evidence="8" type="ORF">BO70DRAFT_393647</name>
</gene>
<dbReference type="EMBL" id="MSFL01000004">
    <property type="protein sequence ID" value="PWY89137.1"/>
    <property type="molecule type" value="Genomic_DNA"/>
</dbReference>
<feature type="region of interest" description="Disordered" evidence="7">
    <location>
        <begin position="462"/>
        <end position="493"/>
    </location>
</feature>
<comment type="function">
    <text evidence="6">Component of the sequence-specific heterotrimeric transcription factor (NF-Y) which specifically recognizes a 5'-CCAAT-3' box motif found in the promoters of its target genes.</text>
</comment>
<dbReference type="Proteomes" id="UP000247233">
    <property type="component" value="Unassembled WGS sequence"/>
</dbReference>
<comment type="caution">
    <text evidence="8">The sequence shown here is derived from an EMBL/GenBank/DDBJ whole genome shotgun (WGS) entry which is preliminary data.</text>
</comment>
<dbReference type="GO" id="GO:0003700">
    <property type="term" value="F:DNA-binding transcription factor activity"/>
    <property type="evidence" value="ECO:0007669"/>
    <property type="project" value="UniProtKB-UniRule"/>
</dbReference>
<evidence type="ECO:0000256" key="1">
    <source>
        <dbReference type="ARBA" id="ARBA00004123"/>
    </source>
</evidence>
<evidence type="ECO:0000313" key="9">
    <source>
        <dbReference type="Proteomes" id="UP000247233"/>
    </source>
</evidence>
<dbReference type="AlphaFoldDB" id="A0A317WV87"/>
<evidence type="ECO:0000256" key="2">
    <source>
        <dbReference type="ARBA" id="ARBA00023015"/>
    </source>
</evidence>
<feature type="region of interest" description="Disordered" evidence="7">
    <location>
        <begin position="508"/>
        <end position="575"/>
    </location>
</feature>
<keyword evidence="9" id="KW-1185">Reference proteome</keyword>
<comment type="subunit">
    <text evidence="6">Heterotrimer.</text>
</comment>